<keyword evidence="2" id="KW-1185">Reference proteome</keyword>
<protein>
    <submittedName>
        <fullName evidence="1">Uncharacterized protein</fullName>
    </submittedName>
</protein>
<accession>A0A420GA47</accession>
<name>A0A420GA47_9SPHI</name>
<comment type="caution">
    <text evidence="1">The sequence shown here is derived from an EMBL/GenBank/DDBJ whole genome shotgun (WGS) entry which is preliminary data.</text>
</comment>
<reference evidence="1 2" key="1">
    <citation type="submission" date="2016-07" db="EMBL/GenBank/DDBJ databases">
        <title>Genome analysis of Sphingobacterium siyangense T12B17.</title>
        <authorList>
            <person name="Xu D."/>
            <person name="Su Y."/>
            <person name="Zheng S."/>
        </authorList>
    </citation>
    <scope>NUCLEOTIDE SEQUENCE [LARGE SCALE GENOMIC DNA]</scope>
    <source>
        <strain evidence="1 2">T12B17</strain>
    </source>
</reference>
<evidence type="ECO:0000313" key="2">
    <source>
        <dbReference type="Proteomes" id="UP000286402"/>
    </source>
</evidence>
<sequence>MILNANKLVAMKVRQVLIFKSSVKTKDKKNFLMQLVKTHLPQIQDATVDLDDEDAIFRFETEECCVDYLTNFLRSYGIQVDFLDRFVVA</sequence>
<proteinExistence type="predicted"/>
<gene>
    <name evidence="1" type="ORF">BCY89_00760</name>
</gene>
<dbReference type="Proteomes" id="UP000286402">
    <property type="component" value="Unassembled WGS sequence"/>
</dbReference>
<evidence type="ECO:0000313" key="1">
    <source>
        <dbReference type="EMBL" id="RKF42065.1"/>
    </source>
</evidence>
<organism evidence="1 2">
    <name type="scientific">Sphingobacterium siyangense</name>
    <dbReference type="NCBI Taxonomy" id="459529"/>
    <lineage>
        <taxon>Bacteria</taxon>
        <taxon>Pseudomonadati</taxon>
        <taxon>Bacteroidota</taxon>
        <taxon>Sphingobacteriia</taxon>
        <taxon>Sphingobacteriales</taxon>
        <taxon>Sphingobacteriaceae</taxon>
        <taxon>Sphingobacterium</taxon>
    </lineage>
</organism>
<dbReference type="AlphaFoldDB" id="A0A420GA47"/>
<dbReference type="EMBL" id="MCAQ01000001">
    <property type="protein sequence ID" value="RKF42065.1"/>
    <property type="molecule type" value="Genomic_DNA"/>
</dbReference>